<accession>A0A0K1QBA5</accession>
<sequence>MEFVGRVRAIAGRKERAQEHSDDVLSLESARAQTARALR</sequence>
<proteinExistence type="predicted"/>
<dbReference type="KEGG" id="llu:AKJ09_09615"/>
<name>A0A0K1QBA5_9BACT</name>
<dbReference type="AlphaFoldDB" id="A0A0K1QBA5"/>
<dbReference type="EMBL" id="CP012333">
    <property type="protein sequence ID" value="AKV02952.1"/>
    <property type="molecule type" value="Genomic_DNA"/>
</dbReference>
<protein>
    <submittedName>
        <fullName evidence="1">Uncharacterized protein</fullName>
    </submittedName>
</protein>
<dbReference type="Proteomes" id="UP000064967">
    <property type="component" value="Chromosome"/>
</dbReference>
<evidence type="ECO:0000313" key="1">
    <source>
        <dbReference type="EMBL" id="AKV02952.1"/>
    </source>
</evidence>
<gene>
    <name evidence="1" type="ORF">AKJ09_09615</name>
</gene>
<dbReference type="STRING" id="1391654.AKJ09_09615"/>
<organism evidence="1 2">
    <name type="scientific">Labilithrix luteola</name>
    <dbReference type="NCBI Taxonomy" id="1391654"/>
    <lineage>
        <taxon>Bacteria</taxon>
        <taxon>Pseudomonadati</taxon>
        <taxon>Myxococcota</taxon>
        <taxon>Polyangia</taxon>
        <taxon>Polyangiales</taxon>
        <taxon>Labilitrichaceae</taxon>
        <taxon>Labilithrix</taxon>
    </lineage>
</organism>
<keyword evidence="2" id="KW-1185">Reference proteome</keyword>
<evidence type="ECO:0000313" key="2">
    <source>
        <dbReference type="Proteomes" id="UP000064967"/>
    </source>
</evidence>
<reference evidence="1 2" key="1">
    <citation type="submission" date="2015-08" db="EMBL/GenBank/DDBJ databases">
        <authorList>
            <person name="Babu N.S."/>
            <person name="Beckwith C.J."/>
            <person name="Beseler K.G."/>
            <person name="Brison A."/>
            <person name="Carone J.V."/>
            <person name="Caskin T.P."/>
            <person name="Diamond M."/>
            <person name="Durham M.E."/>
            <person name="Foxe J.M."/>
            <person name="Go M."/>
            <person name="Henderson B.A."/>
            <person name="Jones I.B."/>
            <person name="McGettigan J.A."/>
            <person name="Micheletti S.J."/>
            <person name="Nasrallah M.E."/>
            <person name="Ortiz D."/>
            <person name="Piller C.R."/>
            <person name="Privatt S.R."/>
            <person name="Schneider S.L."/>
            <person name="Sharp S."/>
            <person name="Smith T.C."/>
            <person name="Stanton J.D."/>
            <person name="Ullery H.E."/>
            <person name="Wilson R.J."/>
            <person name="Serrano M.G."/>
            <person name="Buck G."/>
            <person name="Lee V."/>
            <person name="Wang Y."/>
            <person name="Carvalho R."/>
            <person name="Voegtly L."/>
            <person name="Shi R."/>
            <person name="Duckworth R."/>
            <person name="Johnson A."/>
            <person name="Loviza R."/>
            <person name="Walstead R."/>
            <person name="Shah Z."/>
            <person name="Kiflezghi M."/>
            <person name="Wade K."/>
            <person name="Ball S.L."/>
            <person name="Bradley K.W."/>
            <person name="Asai D.J."/>
            <person name="Bowman C.A."/>
            <person name="Russell D.A."/>
            <person name="Pope W.H."/>
            <person name="Jacobs-Sera D."/>
            <person name="Hendrix R.W."/>
            <person name="Hatfull G.F."/>
        </authorList>
    </citation>
    <scope>NUCLEOTIDE SEQUENCE [LARGE SCALE GENOMIC DNA]</scope>
    <source>
        <strain evidence="1 2">DSM 27648</strain>
    </source>
</reference>